<evidence type="ECO:0000259" key="3">
    <source>
        <dbReference type="Pfam" id="PF00501"/>
    </source>
</evidence>
<accession>A0A2K9J3M0</accession>
<dbReference type="InterPro" id="IPR000873">
    <property type="entry name" value="AMP-dep_synth/lig_dom"/>
</dbReference>
<reference evidence="7" key="2">
    <citation type="submission" date="2016-11" db="EMBL/GenBank/DDBJ databases">
        <title>Complete genome sequence of Virgibacillus pantothenticus 21D, a halophilic bacterium isolated from the deep hypersaline anoxic basin Discovery in the Mediterranean Sea.</title>
        <authorList>
            <person name="Zeaiter Z."/>
            <person name="Booth J.M."/>
            <person name="Prosdocimi E.M."/>
            <person name="Mapelli F."/>
            <person name="Fusi M."/>
            <person name="Daffonchio D."/>
            <person name="Borin S."/>
            <person name="Crotti E."/>
        </authorList>
    </citation>
    <scope>NUCLEOTIDE SEQUENCE [LARGE SCALE GENOMIC DNA]</scope>
    <source>
        <strain evidence="7">21D</strain>
    </source>
</reference>
<keyword evidence="8" id="KW-1185">Reference proteome</keyword>
<name>A0A2K9J3M0_9BACI</name>
<reference evidence="5" key="1">
    <citation type="submission" date="2016-11" db="EMBL/GenBank/DDBJ databases">
        <title>Complete genome sequence of Virgibacillus dokdonensis 21D, a halophilic bacterium isolated from the deep hypersaline anoxic basin Discovery in the Mediterranean Sea.</title>
        <authorList>
            <person name="Zeaiter Z."/>
            <person name="Booth J.M."/>
            <person name="Prosdocimi E.M."/>
            <person name="Mapelli F."/>
            <person name="Fusi M."/>
            <person name="Daffonchio D."/>
            <person name="Borin S."/>
            <person name="Crotti E."/>
        </authorList>
    </citation>
    <scope>NUCLEOTIDE SEQUENCE</scope>
    <source>
        <strain evidence="5">21D</strain>
    </source>
</reference>
<proteinExistence type="inferred from homology"/>
<evidence type="ECO:0000313" key="6">
    <source>
        <dbReference type="EMBL" id="MEF2292396.1"/>
    </source>
</evidence>
<dbReference type="Gene3D" id="3.40.50.12780">
    <property type="entry name" value="N-terminal domain of ligase-like"/>
    <property type="match status" value="1"/>
</dbReference>
<dbReference type="EMBL" id="CP018622">
    <property type="protein sequence ID" value="AUJ23590.1"/>
    <property type="molecule type" value="Genomic_DNA"/>
</dbReference>
<dbReference type="EC" id="6.2.1.-" evidence="5"/>
<comment type="similarity">
    <text evidence="1">Belongs to the ATP-dependent AMP-binding enzyme family.</text>
</comment>
<dbReference type="InterPro" id="IPR025110">
    <property type="entry name" value="AMP-bd_C"/>
</dbReference>
<evidence type="ECO:0000313" key="7">
    <source>
        <dbReference type="Proteomes" id="UP000234237"/>
    </source>
</evidence>
<organism evidence="5 7">
    <name type="scientific">Virgibacillus dokdonensis</name>
    <dbReference type="NCBI Taxonomy" id="302167"/>
    <lineage>
        <taxon>Bacteria</taxon>
        <taxon>Bacillati</taxon>
        <taxon>Bacillota</taxon>
        <taxon>Bacilli</taxon>
        <taxon>Bacillales</taxon>
        <taxon>Bacillaceae</taxon>
        <taxon>Virgibacillus</taxon>
    </lineage>
</organism>
<evidence type="ECO:0000259" key="4">
    <source>
        <dbReference type="Pfam" id="PF13193"/>
    </source>
</evidence>
<evidence type="ECO:0000256" key="2">
    <source>
        <dbReference type="ARBA" id="ARBA00022598"/>
    </source>
</evidence>
<evidence type="ECO:0000256" key="1">
    <source>
        <dbReference type="ARBA" id="ARBA00006432"/>
    </source>
</evidence>
<sequence>MHLIEAIIGHAKCLPNEIALYDGEREITYCKLVQRMKKVAGALQNRGYHSGDKIGIISKNRFAFVEIFLGAVYAGCIPVVLDPKWGKQQTLLVIEKYQPIVIFEFDALFNVVSSSNTYPKVFSFSNNSLINYEDWVEKHSETVEMKKGNELLFIGFTSGTTGIPKGYLRSHKSWINSFLTTLKSFQLNNMKHVIAPGSFAQSLSLFSLLQSLYFGGTFHIMKAFSMKDFQRHCHFGSELVLFVVPTMVNAMLHNKEYDKANIQAIIVSGDKLSEEMKRQLKQSFPYTKIYEFYGSSEASYISYLNIYEEDRPNSVGRPFPGVVVTIRDEHFEKVSVGRTGQLCVRSELMFTGYYQSETTSAIFREGWLVTGDNAYMDEEGYLYIVGRQKNRIISGGMNIYPEQVETVLKKIANIDEVMVTGVADKYWGERVVAIIKWQNQRLLLDETIKKHCLNHLPSYMVPKQYIAVDKFIYTSSGKIARQKMNEMMKGEIV</sequence>
<dbReference type="Pfam" id="PF13193">
    <property type="entry name" value="AMP-binding_C"/>
    <property type="match status" value="1"/>
</dbReference>
<feature type="domain" description="AMP-dependent synthetase/ligase" evidence="3">
    <location>
        <begin position="11"/>
        <end position="354"/>
    </location>
</feature>
<feature type="domain" description="AMP-binding enzyme C-terminal" evidence="4">
    <location>
        <begin position="403"/>
        <end position="478"/>
    </location>
</feature>
<dbReference type="InterPro" id="IPR042099">
    <property type="entry name" value="ANL_N_sf"/>
</dbReference>
<gene>
    <name evidence="5" type="primary">yhfT_1</name>
    <name evidence="5" type="ORF">A21D_00477</name>
    <name evidence="6" type="ORF">V2W34_10315</name>
</gene>
<dbReference type="PROSITE" id="PS00455">
    <property type="entry name" value="AMP_BINDING"/>
    <property type="match status" value="1"/>
</dbReference>
<dbReference type="EMBL" id="JAZHPM010000016">
    <property type="protein sequence ID" value="MEF2292396.1"/>
    <property type="molecule type" value="Genomic_DNA"/>
</dbReference>
<protein>
    <submittedName>
        <fullName evidence="6">AMP-binding protein</fullName>
    </submittedName>
    <submittedName>
        <fullName evidence="5">Putative acyl--CoA ligase YhfT</fullName>
        <ecNumber evidence="5">6.2.1.-</ecNumber>
    </submittedName>
</protein>
<dbReference type="Proteomes" id="UP001356080">
    <property type="component" value="Unassembled WGS sequence"/>
</dbReference>
<dbReference type="InterPro" id="IPR020845">
    <property type="entry name" value="AMP-binding_CS"/>
</dbReference>
<dbReference type="KEGG" id="vpn:A21D_00477"/>
<dbReference type="Pfam" id="PF00501">
    <property type="entry name" value="AMP-binding"/>
    <property type="match status" value="1"/>
</dbReference>
<dbReference type="GO" id="GO:0031956">
    <property type="term" value="F:medium-chain fatty acid-CoA ligase activity"/>
    <property type="evidence" value="ECO:0007669"/>
    <property type="project" value="TreeGrafter"/>
</dbReference>
<evidence type="ECO:0000313" key="8">
    <source>
        <dbReference type="Proteomes" id="UP001356080"/>
    </source>
</evidence>
<dbReference type="InterPro" id="IPR045851">
    <property type="entry name" value="AMP-bd_C_sf"/>
</dbReference>
<dbReference type="RefSeq" id="WP_101932546.1">
    <property type="nucleotide sequence ID" value="NZ_CP018622.1"/>
</dbReference>
<keyword evidence="2 5" id="KW-0436">Ligase</keyword>
<evidence type="ECO:0000313" key="5">
    <source>
        <dbReference type="EMBL" id="AUJ23590.1"/>
    </source>
</evidence>
<dbReference type="Gene3D" id="3.30.300.30">
    <property type="match status" value="1"/>
</dbReference>
<dbReference type="SUPFAM" id="SSF56801">
    <property type="entry name" value="Acetyl-CoA synthetase-like"/>
    <property type="match status" value="1"/>
</dbReference>
<dbReference type="AlphaFoldDB" id="A0A2K9J3M0"/>
<dbReference type="Proteomes" id="UP000234237">
    <property type="component" value="Chromosome"/>
</dbReference>
<reference evidence="6 8" key="3">
    <citation type="submission" date="2024-01" db="EMBL/GenBank/DDBJ databases">
        <title>Survival strategy associated with biotechnological potential of Virgibacillus dokdonensis T4.6 isolated from salt-fermented shrimp paste.</title>
        <authorList>
            <person name="Doan T.V."/>
            <person name="Quach N.T."/>
            <person name="Phi Q.-T."/>
        </authorList>
    </citation>
    <scope>NUCLEOTIDE SEQUENCE [LARGE SCALE GENOMIC DNA]</scope>
    <source>
        <strain evidence="6 8">T4.6</strain>
    </source>
</reference>
<dbReference type="PANTHER" id="PTHR43201:SF5">
    <property type="entry name" value="MEDIUM-CHAIN ACYL-COA LIGASE ACSF2, MITOCHONDRIAL"/>
    <property type="match status" value="1"/>
</dbReference>
<dbReference type="PANTHER" id="PTHR43201">
    <property type="entry name" value="ACYL-COA SYNTHETASE"/>
    <property type="match status" value="1"/>
</dbReference>
<dbReference type="GO" id="GO:0006631">
    <property type="term" value="P:fatty acid metabolic process"/>
    <property type="evidence" value="ECO:0007669"/>
    <property type="project" value="TreeGrafter"/>
</dbReference>